<dbReference type="Proteomes" id="UP000308730">
    <property type="component" value="Unassembled WGS sequence"/>
</dbReference>
<protein>
    <recommendedName>
        <fullName evidence="6">RING-type domain-containing protein</fullName>
    </recommendedName>
</protein>
<accession>A0A4S4MC72</accession>
<feature type="coiled-coil region" evidence="5">
    <location>
        <begin position="83"/>
        <end position="173"/>
    </location>
</feature>
<name>A0A4S4MC72_9APHY</name>
<keyword evidence="3" id="KW-0862">Zinc</keyword>
<gene>
    <name evidence="7" type="ORF">EUX98_g8219</name>
</gene>
<evidence type="ECO:0000256" key="2">
    <source>
        <dbReference type="ARBA" id="ARBA00022771"/>
    </source>
</evidence>
<evidence type="ECO:0000259" key="6">
    <source>
        <dbReference type="PROSITE" id="PS50089"/>
    </source>
</evidence>
<keyword evidence="1" id="KW-0479">Metal-binding</keyword>
<dbReference type="EMBL" id="SGPM01000419">
    <property type="protein sequence ID" value="THH22368.1"/>
    <property type="molecule type" value="Genomic_DNA"/>
</dbReference>
<proteinExistence type="predicted"/>
<dbReference type="InterPro" id="IPR013083">
    <property type="entry name" value="Znf_RING/FYVE/PHD"/>
</dbReference>
<dbReference type="InterPro" id="IPR027370">
    <property type="entry name" value="Znf-RING_euk"/>
</dbReference>
<dbReference type="SMART" id="SM00184">
    <property type="entry name" value="RING"/>
    <property type="match status" value="1"/>
</dbReference>
<evidence type="ECO:0000313" key="7">
    <source>
        <dbReference type="EMBL" id="THH22368.1"/>
    </source>
</evidence>
<dbReference type="Pfam" id="PF13445">
    <property type="entry name" value="zf-RING_UBOX"/>
    <property type="match status" value="1"/>
</dbReference>
<reference evidence="7 8" key="1">
    <citation type="submission" date="2019-02" db="EMBL/GenBank/DDBJ databases">
        <title>Genome sequencing of the rare red list fungi Antrodiella citrinella (Flaviporus citrinellus).</title>
        <authorList>
            <person name="Buettner E."/>
            <person name="Kellner H."/>
        </authorList>
    </citation>
    <scope>NUCLEOTIDE SEQUENCE [LARGE SCALE GENOMIC DNA]</scope>
    <source>
        <strain evidence="7 8">DSM 108506</strain>
    </source>
</reference>
<sequence length="268" mass="30040">MSCPICLEDLDVPTCPPCGHIACQECWKGYIAVKIKANVDPSAIPCPTCKGGFSMLSVDTKWIPQKFRPFLTDPLRKVFLPDDSDLKERVKKLEQELAVSQNALVISQNALQDAQNQLAKDQNQIAILNIRLREFADTQQKLVNAHHGRRQQLQIAQQDVIRSREDLQKEQQAHAETRHSYSAAMKELVGKNERLDVDVLSLKQQMQEHGLEPSAGPQPAYSPIFHFGAPSSSFTHTAPEQSFATNNSPFAFGQSQPQPFFEYVGINM</sequence>
<dbReference type="InterPro" id="IPR001841">
    <property type="entry name" value="Znf_RING"/>
</dbReference>
<keyword evidence="8" id="KW-1185">Reference proteome</keyword>
<comment type="caution">
    <text evidence="7">The sequence shown here is derived from an EMBL/GenBank/DDBJ whole genome shotgun (WGS) entry which is preliminary data.</text>
</comment>
<evidence type="ECO:0000256" key="3">
    <source>
        <dbReference type="ARBA" id="ARBA00022833"/>
    </source>
</evidence>
<keyword evidence="5" id="KW-0175">Coiled coil</keyword>
<evidence type="ECO:0000313" key="8">
    <source>
        <dbReference type="Proteomes" id="UP000308730"/>
    </source>
</evidence>
<organism evidence="7 8">
    <name type="scientific">Antrodiella citrinella</name>
    <dbReference type="NCBI Taxonomy" id="2447956"/>
    <lineage>
        <taxon>Eukaryota</taxon>
        <taxon>Fungi</taxon>
        <taxon>Dikarya</taxon>
        <taxon>Basidiomycota</taxon>
        <taxon>Agaricomycotina</taxon>
        <taxon>Agaricomycetes</taxon>
        <taxon>Polyporales</taxon>
        <taxon>Steccherinaceae</taxon>
        <taxon>Antrodiella</taxon>
    </lineage>
</organism>
<evidence type="ECO:0000256" key="1">
    <source>
        <dbReference type="ARBA" id="ARBA00022723"/>
    </source>
</evidence>
<dbReference type="AlphaFoldDB" id="A0A4S4MC72"/>
<evidence type="ECO:0000256" key="4">
    <source>
        <dbReference type="PROSITE-ProRule" id="PRU00175"/>
    </source>
</evidence>
<keyword evidence="2 4" id="KW-0863">Zinc-finger</keyword>
<dbReference type="GO" id="GO:0008270">
    <property type="term" value="F:zinc ion binding"/>
    <property type="evidence" value="ECO:0007669"/>
    <property type="project" value="UniProtKB-KW"/>
</dbReference>
<dbReference type="SUPFAM" id="SSF57850">
    <property type="entry name" value="RING/U-box"/>
    <property type="match status" value="1"/>
</dbReference>
<evidence type="ECO:0000256" key="5">
    <source>
        <dbReference type="SAM" id="Coils"/>
    </source>
</evidence>
<dbReference type="PROSITE" id="PS50089">
    <property type="entry name" value="ZF_RING_2"/>
    <property type="match status" value="1"/>
</dbReference>
<dbReference type="OrthoDB" id="6270329at2759"/>
<feature type="domain" description="RING-type" evidence="6">
    <location>
        <begin position="3"/>
        <end position="50"/>
    </location>
</feature>
<dbReference type="Gene3D" id="3.30.40.10">
    <property type="entry name" value="Zinc/RING finger domain, C3HC4 (zinc finger)"/>
    <property type="match status" value="1"/>
</dbReference>